<dbReference type="InterPro" id="IPR021257">
    <property type="entry name" value="DUF2809"/>
</dbReference>
<sequence length="122" mass="14385">MRWRFDRSSFLIFIIIFFIEVLIAKFVDDAFIRPYGGDILVVILIYYFVKSFVRIKPLYLALGVLFFAYMVEVGQYFKMVEVLGLQDYKVMRIVLGTSFSWGDILCYTVGAIICYLIDRKEK</sequence>
<dbReference type="Pfam" id="PF10990">
    <property type="entry name" value="DUF2809"/>
    <property type="match status" value="1"/>
</dbReference>
<dbReference type="AlphaFoldDB" id="A0A212K939"/>
<feature type="transmembrane region" description="Helical" evidence="1">
    <location>
        <begin position="32"/>
        <end position="49"/>
    </location>
</feature>
<keyword evidence="1" id="KW-0812">Transmembrane</keyword>
<reference evidence="2" key="1">
    <citation type="submission" date="2016-04" db="EMBL/GenBank/DDBJ databases">
        <authorList>
            <person name="Evans L.H."/>
            <person name="Alamgir A."/>
            <person name="Owens N."/>
            <person name="Weber N.D."/>
            <person name="Virtaneva K."/>
            <person name="Barbian K."/>
            <person name="Babar A."/>
            <person name="Rosenke K."/>
        </authorList>
    </citation>
    <scope>NUCLEOTIDE SEQUENCE</scope>
    <source>
        <strain evidence="2">86-2</strain>
    </source>
</reference>
<evidence type="ECO:0000256" key="1">
    <source>
        <dbReference type="SAM" id="Phobius"/>
    </source>
</evidence>
<proteinExistence type="predicted"/>
<feature type="transmembrane region" description="Helical" evidence="1">
    <location>
        <begin position="58"/>
        <end position="77"/>
    </location>
</feature>
<keyword evidence="1" id="KW-0472">Membrane</keyword>
<evidence type="ECO:0000313" key="2">
    <source>
        <dbReference type="EMBL" id="SBW08213.1"/>
    </source>
</evidence>
<organism evidence="2">
    <name type="scientific">uncultured Dysgonomonas sp</name>
    <dbReference type="NCBI Taxonomy" id="206096"/>
    <lineage>
        <taxon>Bacteria</taxon>
        <taxon>Pseudomonadati</taxon>
        <taxon>Bacteroidota</taxon>
        <taxon>Bacteroidia</taxon>
        <taxon>Bacteroidales</taxon>
        <taxon>Dysgonomonadaceae</taxon>
        <taxon>Dysgonomonas</taxon>
        <taxon>environmental samples</taxon>
    </lineage>
</organism>
<feature type="transmembrane region" description="Helical" evidence="1">
    <location>
        <begin position="97"/>
        <end position="117"/>
    </location>
</feature>
<name>A0A212K939_9BACT</name>
<feature type="transmembrane region" description="Helical" evidence="1">
    <location>
        <begin position="9"/>
        <end position="26"/>
    </location>
</feature>
<evidence type="ECO:0008006" key="3">
    <source>
        <dbReference type="Google" id="ProtNLM"/>
    </source>
</evidence>
<protein>
    <recommendedName>
        <fullName evidence="3">DUF2809 domain-containing protein</fullName>
    </recommendedName>
</protein>
<dbReference type="EMBL" id="FLUL01000001">
    <property type="protein sequence ID" value="SBW08213.1"/>
    <property type="molecule type" value="Genomic_DNA"/>
</dbReference>
<gene>
    <name evidence="2" type="ORF">KL86DYS2_13320</name>
</gene>
<keyword evidence="1" id="KW-1133">Transmembrane helix</keyword>
<dbReference type="RefSeq" id="WP_252638609.1">
    <property type="nucleotide sequence ID" value="NZ_LT599021.1"/>
</dbReference>
<accession>A0A212K939</accession>